<comment type="caution">
    <text evidence="1">The sequence shown here is derived from an EMBL/GenBank/DDBJ whole genome shotgun (WGS) entry which is preliminary data.</text>
</comment>
<sequence>RTNPFAALKMAPVGLGLFLHKRLPLKPNRIKDMGELKAILNEAKALGGAK</sequence>
<evidence type="ECO:0000313" key="1">
    <source>
        <dbReference type="EMBL" id="GAG96502.1"/>
    </source>
</evidence>
<reference evidence="1" key="1">
    <citation type="journal article" date="2014" name="Front. Microbiol.">
        <title>High frequency of phylogenetically diverse reductive dehalogenase-homologous genes in deep subseafloor sedimentary metagenomes.</title>
        <authorList>
            <person name="Kawai M."/>
            <person name="Futagami T."/>
            <person name="Toyoda A."/>
            <person name="Takaki Y."/>
            <person name="Nishi S."/>
            <person name="Hori S."/>
            <person name="Arai W."/>
            <person name="Tsubouchi T."/>
            <person name="Morono Y."/>
            <person name="Uchiyama I."/>
            <person name="Ito T."/>
            <person name="Fujiyama A."/>
            <person name="Inagaki F."/>
            <person name="Takami H."/>
        </authorList>
    </citation>
    <scope>NUCLEOTIDE SEQUENCE</scope>
    <source>
        <strain evidence="1">Expedition CK06-06</strain>
    </source>
</reference>
<protein>
    <submittedName>
        <fullName evidence="1">Uncharacterized protein</fullName>
    </submittedName>
</protein>
<gene>
    <name evidence="1" type="ORF">S01H4_43138</name>
</gene>
<proteinExistence type="predicted"/>
<name>X1CU85_9ZZZZ</name>
<accession>X1CU85</accession>
<organism evidence="1">
    <name type="scientific">marine sediment metagenome</name>
    <dbReference type="NCBI Taxonomy" id="412755"/>
    <lineage>
        <taxon>unclassified sequences</taxon>
        <taxon>metagenomes</taxon>
        <taxon>ecological metagenomes</taxon>
    </lineage>
</organism>
<dbReference type="AlphaFoldDB" id="X1CU85"/>
<feature type="non-terminal residue" evidence="1">
    <location>
        <position position="1"/>
    </location>
</feature>
<dbReference type="EMBL" id="BART01023768">
    <property type="protein sequence ID" value="GAG96502.1"/>
    <property type="molecule type" value="Genomic_DNA"/>
</dbReference>